<dbReference type="EMBL" id="PDYF01000074">
    <property type="protein sequence ID" value="PHU33842.1"/>
    <property type="molecule type" value="Genomic_DNA"/>
</dbReference>
<reference evidence="1 2" key="1">
    <citation type="submission" date="2017-10" db="EMBL/GenBank/DDBJ databases">
        <title>Resolving the taxonomy of Roseburia spp., Eubacterium rectale and Agathobacter spp. through phylogenomic analysis.</title>
        <authorList>
            <person name="Sheridan P.O."/>
            <person name="Walker A.W."/>
            <person name="Duncan S.H."/>
            <person name="Scott K.P."/>
            <person name="Toole P.W.O."/>
            <person name="Luis P."/>
            <person name="Flint H.J."/>
        </authorList>
    </citation>
    <scope>NUCLEOTIDE SEQUENCE [LARGE SCALE GENOMIC DNA]</scope>
    <source>
        <strain evidence="1 2">JK626</strain>
    </source>
</reference>
<organism evidence="1 2">
    <name type="scientific">Pseudobutyrivibrio ruminis</name>
    <dbReference type="NCBI Taxonomy" id="46206"/>
    <lineage>
        <taxon>Bacteria</taxon>
        <taxon>Bacillati</taxon>
        <taxon>Bacillota</taxon>
        <taxon>Clostridia</taxon>
        <taxon>Lachnospirales</taxon>
        <taxon>Lachnospiraceae</taxon>
        <taxon>Pseudobutyrivibrio</taxon>
    </lineage>
</organism>
<dbReference type="Proteomes" id="UP000225889">
    <property type="component" value="Unassembled WGS sequence"/>
</dbReference>
<evidence type="ECO:0000313" key="2">
    <source>
        <dbReference type="Proteomes" id="UP000225889"/>
    </source>
</evidence>
<dbReference type="AlphaFoldDB" id="A0A2G3DS31"/>
<sequence>MANENAELAAVDSPEVVLEDVASEGLASVESVNDIVPNKGFNNFNELKAELGSPGEGNAWHHIVEQSQISKSGFDSTQVNNINNVISIPHGKGSVHAKISGYYSSKQFFTGGQTVRQWLSGQSFQEQFEFGINLLREFGTVTPTSNGWIFTPY</sequence>
<reference evidence="1 2" key="2">
    <citation type="submission" date="2017-10" db="EMBL/GenBank/DDBJ databases">
        <authorList>
            <person name="Banno H."/>
            <person name="Chua N.-H."/>
        </authorList>
    </citation>
    <scope>NUCLEOTIDE SEQUENCE [LARGE SCALE GENOMIC DNA]</scope>
    <source>
        <strain evidence="1 2">JK626</strain>
    </source>
</reference>
<accession>A0A2G3DS31</accession>
<evidence type="ECO:0000313" key="1">
    <source>
        <dbReference type="EMBL" id="PHU33842.1"/>
    </source>
</evidence>
<name>A0A2G3DS31_9FIRM</name>
<dbReference type="RefSeq" id="WP_099392721.1">
    <property type="nucleotide sequence ID" value="NZ_PDYF01000074.1"/>
</dbReference>
<comment type="caution">
    <text evidence="1">The sequence shown here is derived from an EMBL/GenBank/DDBJ whole genome shotgun (WGS) entry which is preliminary data.</text>
</comment>
<gene>
    <name evidence="1" type="ORF">CSX01_13195</name>
</gene>
<protein>
    <submittedName>
        <fullName evidence="1">Uncharacterized protein</fullName>
    </submittedName>
</protein>
<proteinExistence type="predicted"/>